<dbReference type="Proteomes" id="UP000003505">
    <property type="component" value="Unassembled WGS sequence"/>
</dbReference>
<accession>C9LWR3</accession>
<keyword evidence="3" id="KW-1133">Transmembrane helix</keyword>
<dbReference type="Proteomes" id="UP000011124">
    <property type="component" value="Chromosome"/>
</dbReference>
<keyword evidence="9" id="KW-1185">Reference proteome</keyword>
<keyword evidence="4" id="KW-0472">Membrane</keyword>
<dbReference type="EMBL" id="CP002637">
    <property type="protein sequence ID" value="AEC01065.1"/>
    <property type="molecule type" value="Genomic_DNA"/>
</dbReference>
<evidence type="ECO:0000313" key="8">
    <source>
        <dbReference type="Proteomes" id="UP000003505"/>
    </source>
</evidence>
<reference evidence="7 8" key="1">
    <citation type="submission" date="2009-09" db="EMBL/GenBank/DDBJ databases">
        <authorList>
            <person name="Weinstock G."/>
            <person name="Sodergren E."/>
            <person name="Clifton S."/>
            <person name="Fulton L."/>
            <person name="Fulton B."/>
            <person name="Courtney L."/>
            <person name="Fronick C."/>
            <person name="Harrison M."/>
            <person name="Strong C."/>
            <person name="Farmer C."/>
            <person name="Delahaunty K."/>
            <person name="Markovic C."/>
            <person name="Hall O."/>
            <person name="Minx P."/>
            <person name="Tomlinson C."/>
            <person name="Mitreva M."/>
            <person name="Nelson J."/>
            <person name="Hou S."/>
            <person name="Wollam A."/>
            <person name="Pepin K.H."/>
            <person name="Johnson M."/>
            <person name="Bhonagiri V."/>
            <person name="Nash W.E."/>
            <person name="Warren W."/>
            <person name="Chinwalla A."/>
            <person name="Mardis E.R."/>
            <person name="Wilson R.K."/>
        </authorList>
    </citation>
    <scope>NUCLEOTIDE SEQUENCE [LARGE SCALE GENOMIC DNA]</scope>
    <source>
        <strain evidence="7">ATCC 35185</strain>
        <strain evidence="8">ATCC 35185 / DSM 20758 / VPI D19B-28</strain>
    </source>
</reference>
<evidence type="ECO:0000313" key="7">
    <source>
        <dbReference type="EMBL" id="EEX76713.1"/>
    </source>
</evidence>
<dbReference type="EMBL" id="ACKP02000045">
    <property type="protein sequence ID" value="EEX76713.1"/>
    <property type="molecule type" value="Genomic_DNA"/>
</dbReference>
<name>C9LWR3_SELS3</name>
<evidence type="ECO:0000313" key="9">
    <source>
        <dbReference type="Proteomes" id="UP000011124"/>
    </source>
</evidence>
<evidence type="ECO:0000256" key="2">
    <source>
        <dbReference type="ARBA" id="ARBA00022692"/>
    </source>
</evidence>
<feature type="domain" description="DUF1232" evidence="5">
    <location>
        <begin position="63"/>
        <end position="97"/>
    </location>
</feature>
<sequence>MFGKNVNAEDFNNIDMGTFEEKYSEKGLWEKIQGNVAAIGANLVYKALQLFYVAQSPQCPTKVKAAIYGSLGYLISPLDLIPDFTPVAGYADDAVALGTALLLAQMYITDEIKMKAREKIRSLFGEEILRKLEEEGHKSV</sequence>
<evidence type="ECO:0000256" key="3">
    <source>
        <dbReference type="ARBA" id="ARBA00022989"/>
    </source>
</evidence>
<evidence type="ECO:0000259" key="5">
    <source>
        <dbReference type="Pfam" id="PF06803"/>
    </source>
</evidence>
<dbReference type="GO" id="GO:0012505">
    <property type="term" value="C:endomembrane system"/>
    <property type="evidence" value="ECO:0007669"/>
    <property type="project" value="UniProtKB-SubCell"/>
</dbReference>
<dbReference type="Pfam" id="PF06803">
    <property type="entry name" value="DUF1232"/>
    <property type="match status" value="1"/>
</dbReference>
<evidence type="ECO:0000256" key="1">
    <source>
        <dbReference type="ARBA" id="ARBA00004127"/>
    </source>
</evidence>
<keyword evidence="2" id="KW-0812">Transmembrane</keyword>
<dbReference type="OrthoDB" id="9800202at2"/>
<dbReference type="RefSeq" id="WP_006193220.1">
    <property type="nucleotide sequence ID" value="NC_015437.1"/>
</dbReference>
<evidence type="ECO:0000256" key="4">
    <source>
        <dbReference type="ARBA" id="ARBA00023136"/>
    </source>
</evidence>
<dbReference type="STRING" id="546271.Selsp_2118"/>
<proteinExistence type="predicted"/>
<organism evidence="7 8">
    <name type="scientific">Selenomonas sputigena (strain ATCC 35185 / DSM 20758 / CCUG 44933 / VPI D19B-28)</name>
    <dbReference type="NCBI Taxonomy" id="546271"/>
    <lineage>
        <taxon>Bacteria</taxon>
        <taxon>Bacillati</taxon>
        <taxon>Bacillota</taxon>
        <taxon>Negativicutes</taxon>
        <taxon>Selenomonadales</taxon>
        <taxon>Selenomonadaceae</taxon>
        <taxon>Selenomonas</taxon>
    </lineage>
</organism>
<gene>
    <name evidence="6" type="ordered locus">Selsp_2118</name>
    <name evidence="7" type="ORF">SELSPUOL_01918</name>
</gene>
<dbReference type="KEGG" id="ssg:Selsp_2118"/>
<reference evidence="6 9" key="2">
    <citation type="submission" date="2011-04" db="EMBL/GenBank/DDBJ databases">
        <title>The complete genome of Selenomonas sputigena DSM 20758.</title>
        <authorList>
            <consortium name="US DOE Joint Genome Institute (JGI-PGF)"/>
            <person name="Lucas S."/>
            <person name="Copeland A."/>
            <person name="Lapidus A."/>
            <person name="Bruce D."/>
            <person name="Goodwin L."/>
            <person name="Pitluck S."/>
            <person name="Peters L."/>
            <person name="Kyrpides N."/>
            <person name="Mavromatis K."/>
            <person name="Ivanova N."/>
            <person name="Ovchinnikova G."/>
            <person name="Teshima H."/>
            <person name="Detter J.C."/>
            <person name="Tapia R."/>
            <person name="Han C."/>
            <person name="Land M."/>
            <person name="Hauser L."/>
            <person name="Markowitz V."/>
            <person name="Cheng J.-F."/>
            <person name="Hugenholtz P."/>
            <person name="Woyke T."/>
            <person name="Wu D."/>
            <person name="Gronow S."/>
            <person name="Wellnitz S."/>
            <person name="Schneider S."/>
            <person name="Klenk H.-P."/>
            <person name="Eisen J.A."/>
        </authorList>
    </citation>
    <scope>NUCLEOTIDE SEQUENCE [LARGE SCALE GENOMIC DNA]</scope>
    <source>
        <strain evidence="6">ATCC 35185</strain>
        <strain evidence="9">ATCC 35185 / DSM 20758 / VPI D19B-28</strain>
    </source>
</reference>
<comment type="subcellular location">
    <subcellularLocation>
        <location evidence="1">Endomembrane system</location>
        <topology evidence="1">Multi-pass membrane protein</topology>
    </subcellularLocation>
</comment>
<protein>
    <recommendedName>
        <fullName evidence="5">DUF1232 domain-containing protein</fullName>
    </recommendedName>
</protein>
<dbReference type="eggNOG" id="COG3339">
    <property type="taxonomic scope" value="Bacteria"/>
</dbReference>
<dbReference type="HOGENOM" id="CLU_133088_0_0_9"/>
<dbReference type="AlphaFoldDB" id="C9LWR3"/>
<dbReference type="InterPro" id="IPR010652">
    <property type="entry name" value="DUF1232"/>
</dbReference>
<evidence type="ECO:0000313" key="6">
    <source>
        <dbReference type="EMBL" id="AEC01065.1"/>
    </source>
</evidence>